<keyword evidence="4 8" id="KW-0566">Pantothenate biosynthesis</keyword>
<feature type="binding site" evidence="8">
    <location>
        <position position="159"/>
    </location>
    <ligand>
        <name>(R)-pantoate</name>
        <dbReference type="ChEBI" id="CHEBI:15980"/>
    </ligand>
</feature>
<dbReference type="NCBIfam" id="TIGR00125">
    <property type="entry name" value="cyt_tran_rel"/>
    <property type="match status" value="1"/>
</dbReference>
<dbReference type="InterPro" id="IPR004821">
    <property type="entry name" value="Cyt_trans-like"/>
</dbReference>
<feature type="binding site" evidence="8">
    <location>
        <position position="67"/>
    </location>
    <ligand>
        <name>beta-alanine</name>
        <dbReference type="ChEBI" id="CHEBI:57966"/>
    </ligand>
</feature>
<dbReference type="CDD" id="cd00560">
    <property type="entry name" value="PanC"/>
    <property type="match status" value="1"/>
</dbReference>
<gene>
    <name evidence="8 9" type="primary">panC</name>
    <name evidence="9" type="ORF">ACFFNY_28270</name>
</gene>
<keyword evidence="3 8" id="KW-0436">Ligase</keyword>
<evidence type="ECO:0000256" key="4">
    <source>
        <dbReference type="ARBA" id="ARBA00022655"/>
    </source>
</evidence>
<dbReference type="RefSeq" id="WP_344908950.1">
    <property type="nucleotide sequence ID" value="NZ_BAAAYO010000006.1"/>
</dbReference>
<comment type="subunit">
    <text evidence="8">Homodimer.</text>
</comment>
<dbReference type="PANTHER" id="PTHR21299">
    <property type="entry name" value="CYTIDYLATE KINASE/PANTOATE-BETA-ALANINE LIGASE"/>
    <property type="match status" value="1"/>
</dbReference>
<proteinExistence type="inferred from homology"/>
<comment type="subcellular location">
    <subcellularLocation>
        <location evidence="8">Cytoplasm</location>
    </subcellularLocation>
</comment>
<evidence type="ECO:0000313" key="10">
    <source>
        <dbReference type="Proteomes" id="UP001589619"/>
    </source>
</evidence>
<name>A0ABV5W4K0_9BACL</name>
<dbReference type="Proteomes" id="UP001589619">
    <property type="component" value="Unassembled WGS sequence"/>
</dbReference>
<evidence type="ECO:0000256" key="6">
    <source>
        <dbReference type="ARBA" id="ARBA00022840"/>
    </source>
</evidence>
<dbReference type="HAMAP" id="MF_00158">
    <property type="entry name" value="PanC"/>
    <property type="match status" value="1"/>
</dbReference>
<comment type="similarity">
    <text evidence="2 8">Belongs to the pantothenate synthetase family.</text>
</comment>
<feature type="binding site" evidence="8">
    <location>
        <position position="67"/>
    </location>
    <ligand>
        <name>(R)-pantoate</name>
        <dbReference type="ChEBI" id="CHEBI:15980"/>
    </ligand>
</feature>
<protein>
    <recommendedName>
        <fullName evidence="8">Pantothenate synthetase</fullName>
        <shortName evidence="8">PS</shortName>
        <ecNumber evidence="8">6.3.2.1</ecNumber>
    </recommendedName>
    <alternativeName>
        <fullName evidence="8">Pantoate--beta-alanine ligase</fullName>
    </alternativeName>
    <alternativeName>
        <fullName evidence="8">Pantoate-activating enzyme</fullName>
    </alternativeName>
</protein>
<evidence type="ECO:0000256" key="7">
    <source>
        <dbReference type="ARBA" id="ARBA00048258"/>
    </source>
</evidence>
<dbReference type="NCBIfam" id="TIGR00018">
    <property type="entry name" value="panC"/>
    <property type="match status" value="1"/>
</dbReference>
<reference evidence="9 10" key="1">
    <citation type="submission" date="2024-09" db="EMBL/GenBank/DDBJ databases">
        <authorList>
            <person name="Sun Q."/>
            <person name="Mori K."/>
        </authorList>
    </citation>
    <scope>NUCLEOTIDE SEQUENCE [LARGE SCALE GENOMIC DNA]</scope>
    <source>
        <strain evidence="9 10">JCM 12520</strain>
    </source>
</reference>
<feature type="binding site" evidence="8">
    <location>
        <begin position="190"/>
        <end position="193"/>
    </location>
    <ligand>
        <name>ATP</name>
        <dbReference type="ChEBI" id="CHEBI:30616"/>
    </ligand>
</feature>
<comment type="caution">
    <text evidence="9">The sequence shown here is derived from an EMBL/GenBank/DDBJ whole genome shotgun (WGS) entry which is preliminary data.</text>
</comment>
<dbReference type="EMBL" id="JBHMAG010000018">
    <property type="protein sequence ID" value="MFB9755491.1"/>
    <property type="molecule type" value="Genomic_DNA"/>
</dbReference>
<comment type="miscellaneous">
    <text evidence="8">The reaction proceeds by a bi uni uni bi ping pong mechanism.</text>
</comment>
<dbReference type="InterPro" id="IPR042176">
    <property type="entry name" value="Pantoate_ligase_C"/>
</dbReference>
<dbReference type="Gene3D" id="3.40.50.620">
    <property type="entry name" value="HUPs"/>
    <property type="match status" value="1"/>
</dbReference>
<dbReference type="SUPFAM" id="SSF52374">
    <property type="entry name" value="Nucleotidylyl transferase"/>
    <property type="match status" value="1"/>
</dbReference>
<keyword evidence="10" id="KW-1185">Reference proteome</keyword>
<dbReference type="EC" id="6.3.2.1" evidence="8"/>
<accession>A0ABV5W4K0</accession>
<evidence type="ECO:0000256" key="2">
    <source>
        <dbReference type="ARBA" id="ARBA00009256"/>
    </source>
</evidence>
<comment type="function">
    <text evidence="8">Catalyzes the condensation of pantoate with beta-alanine in an ATP-dependent reaction via a pantoyl-adenylate intermediate.</text>
</comment>
<evidence type="ECO:0000256" key="3">
    <source>
        <dbReference type="ARBA" id="ARBA00022598"/>
    </source>
</evidence>
<feature type="active site" description="Proton donor" evidence="8">
    <location>
        <position position="43"/>
    </location>
</feature>
<dbReference type="Pfam" id="PF02569">
    <property type="entry name" value="Pantoate_ligase"/>
    <property type="match status" value="1"/>
</dbReference>
<dbReference type="Gene3D" id="3.30.1300.10">
    <property type="entry name" value="Pantoate-beta-alanine ligase, C-terminal domain"/>
    <property type="match status" value="1"/>
</dbReference>
<keyword evidence="6 8" id="KW-0067">ATP-binding</keyword>
<comment type="catalytic activity">
    <reaction evidence="7 8">
        <text>(R)-pantoate + beta-alanine + ATP = (R)-pantothenate + AMP + diphosphate + H(+)</text>
        <dbReference type="Rhea" id="RHEA:10912"/>
        <dbReference type="ChEBI" id="CHEBI:15378"/>
        <dbReference type="ChEBI" id="CHEBI:15980"/>
        <dbReference type="ChEBI" id="CHEBI:29032"/>
        <dbReference type="ChEBI" id="CHEBI:30616"/>
        <dbReference type="ChEBI" id="CHEBI:33019"/>
        <dbReference type="ChEBI" id="CHEBI:57966"/>
        <dbReference type="ChEBI" id="CHEBI:456215"/>
        <dbReference type="EC" id="6.3.2.1"/>
    </reaction>
</comment>
<evidence type="ECO:0000256" key="8">
    <source>
        <dbReference type="HAMAP-Rule" id="MF_00158"/>
    </source>
</evidence>
<evidence type="ECO:0000313" key="9">
    <source>
        <dbReference type="EMBL" id="MFB9755491.1"/>
    </source>
</evidence>
<dbReference type="InterPro" id="IPR003721">
    <property type="entry name" value="Pantoate_ligase"/>
</dbReference>
<dbReference type="InterPro" id="IPR014729">
    <property type="entry name" value="Rossmann-like_a/b/a_fold"/>
</dbReference>
<feature type="binding site" evidence="8">
    <location>
        <begin position="153"/>
        <end position="156"/>
    </location>
    <ligand>
        <name>ATP</name>
        <dbReference type="ChEBI" id="CHEBI:30616"/>
    </ligand>
</feature>
<organism evidence="9 10">
    <name type="scientific">Paenibacillus hodogayensis</name>
    <dbReference type="NCBI Taxonomy" id="279208"/>
    <lineage>
        <taxon>Bacteria</taxon>
        <taxon>Bacillati</taxon>
        <taxon>Bacillota</taxon>
        <taxon>Bacilli</taxon>
        <taxon>Bacillales</taxon>
        <taxon>Paenibacillaceae</taxon>
        <taxon>Paenibacillus</taxon>
    </lineage>
</organism>
<evidence type="ECO:0000256" key="5">
    <source>
        <dbReference type="ARBA" id="ARBA00022741"/>
    </source>
</evidence>
<keyword evidence="5 8" id="KW-0547">Nucleotide-binding</keyword>
<sequence>MKTVETIQDIRLALKEARRETLHGKPECTVGFVPTMGYLHQGHQSLIERARKECDIVVLSIFVNPLQFGPNEDFERYPRDRERDLRLASEAGADLVFMPGVTDMYPTPIRTKVIVSNITEVLCGSSRPGHFDGVATVVTKLFQIVQPDKAYFGMKDAQQIAVIEQFVADLNVPVTIVRCETLREADGLAMSSRNVYLNEEERKQAVILSATLGRIDGWLTEEGMTVDRLNGRIRDHIESAPLARIDYAEIRTYPGLDSVVSMEQWNGSQPILVALAVRFGKTRLIDNRIFFPEGGEPACS</sequence>
<keyword evidence="8" id="KW-0963">Cytoplasm</keyword>
<evidence type="ECO:0000256" key="1">
    <source>
        <dbReference type="ARBA" id="ARBA00004990"/>
    </source>
</evidence>
<dbReference type="PANTHER" id="PTHR21299:SF1">
    <property type="entry name" value="PANTOATE--BETA-ALANINE LIGASE"/>
    <property type="match status" value="1"/>
</dbReference>
<feature type="binding site" evidence="8">
    <location>
        <position position="182"/>
    </location>
    <ligand>
        <name>ATP</name>
        <dbReference type="ChEBI" id="CHEBI:30616"/>
    </ligand>
</feature>
<comment type="pathway">
    <text evidence="1 8">Cofactor biosynthesis; (R)-pantothenate biosynthesis; (R)-pantothenate from (R)-pantoate and beta-alanine: step 1/1.</text>
</comment>
<dbReference type="GO" id="GO:0004592">
    <property type="term" value="F:pantoate-beta-alanine ligase activity"/>
    <property type="evidence" value="ECO:0007669"/>
    <property type="project" value="UniProtKB-EC"/>
</dbReference>
<feature type="binding site" evidence="8">
    <location>
        <begin position="36"/>
        <end position="43"/>
    </location>
    <ligand>
        <name>ATP</name>
        <dbReference type="ChEBI" id="CHEBI:30616"/>
    </ligand>
</feature>